<accession>A0ABQ6D0J4</accession>
<keyword evidence="1" id="KW-0812">Transmembrane</keyword>
<comment type="caution">
    <text evidence="2">The sequence shown here is derived from an EMBL/GenBank/DDBJ whole genome shotgun (WGS) entry which is preliminary data.</text>
</comment>
<name>A0ABQ6D0J4_9HYPH</name>
<evidence type="ECO:0000313" key="3">
    <source>
        <dbReference type="Proteomes" id="UP001156881"/>
    </source>
</evidence>
<sequence>MCALGILRPLVLAGITGVSTLVIGFVAADRLAHTRFQAPPSLTIAQAPLPEPATTGTIVQNAEAPETKPVRAMSGFDTERLNALMRGEMPPAPAAPRRR</sequence>
<organism evidence="2 3">
    <name type="scientific">Methylobacterium brachythecii</name>
    <dbReference type="NCBI Taxonomy" id="1176177"/>
    <lineage>
        <taxon>Bacteria</taxon>
        <taxon>Pseudomonadati</taxon>
        <taxon>Pseudomonadota</taxon>
        <taxon>Alphaproteobacteria</taxon>
        <taxon>Hyphomicrobiales</taxon>
        <taxon>Methylobacteriaceae</taxon>
        <taxon>Methylobacterium</taxon>
    </lineage>
</organism>
<dbReference type="Proteomes" id="UP001156881">
    <property type="component" value="Unassembled WGS sequence"/>
</dbReference>
<proteinExistence type="predicted"/>
<evidence type="ECO:0000313" key="2">
    <source>
        <dbReference type="EMBL" id="GLS43852.1"/>
    </source>
</evidence>
<dbReference type="EMBL" id="BSPG01000007">
    <property type="protein sequence ID" value="GLS43852.1"/>
    <property type="molecule type" value="Genomic_DNA"/>
</dbReference>
<keyword evidence="1" id="KW-0472">Membrane</keyword>
<reference evidence="3" key="1">
    <citation type="journal article" date="2019" name="Int. J. Syst. Evol. Microbiol.">
        <title>The Global Catalogue of Microorganisms (GCM) 10K type strain sequencing project: providing services to taxonomists for standard genome sequencing and annotation.</title>
        <authorList>
            <consortium name="The Broad Institute Genomics Platform"/>
            <consortium name="The Broad Institute Genome Sequencing Center for Infectious Disease"/>
            <person name="Wu L."/>
            <person name="Ma J."/>
        </authorList>
    </citation>
    <scope>NUCLEOTIDE SEQUENCE [LARGE SCALE GENOMIC DNA]</scope>
    <source>
        <strain evidence="3">NBRC 107710</strain>
    </source>
</reference>
<feature type="transmembrane region" description="Helical" evidence="1">
    <location>
        <begin position="6"/>
        <end position="28"/>
    </location>
</feature>
<keyword evidence="3" id="KW-1185">Reference proteome</keyword>
<gene>
    <name evidence="2" type="ORF">GCM10007884_18370</name>
</gene>
<protein>
    <submittedName>
        <fullName evidence="2">Uncharacterized protein</fullName>
    </submittedName>
</protein>
<keyword evidence="1" id="KW-1133">Transmembrane helix</keyword>
<evidence type="ECO:0000256" key="1">
    <source>
        <dbReference type="SAM" id="Phobius"/>
    </source>
</evidence>